<evidence type="ECO:0000256" key="2">
    <source>
        <dbReference type="ARBA" id="ARBA00022527"/>
    </source>
</evidence>
<protein>
    <recommendedName>
        <fullName evidence="16">Protein kinase domain-containing protein</fullName>
    </recommendedName>
</protein>
<accession>A0A9W7IWP5</accession>
<feature type="binding site" evidence="12">
    <location>
        <position position="348"/>
    </location>
    <ligand>
        <name>ATP</name>
        <dbReference type="ChEBI" id="CHEBI:30616"/>
    </ligand>
</feature>
<evidence type="ECO:0000256" key="10">
    <source>
        <dbReference type="ARBA" id="ARBA00023136"/>
    </source>
</evidence>
<dbReference type="AlphaFoldDB" id="A0A9W7IWP5"/>
<evidence type="ECO:0000256" key="4">
    <source>
        <dbReference type="ARBA" id="ARBA00022692"/>
    </source>
</evidence>
<evidence type="ECO:0000313" key="17">
    <source>
        <dbReference type="EMBL" id="GMJ03727.1"/>
    </source>
</evidence>
<evidence type="ECO:0000256" key="5">
    <source>
        <dbReference type="ARBA" id="ARBA00022729"/>
    </source>
</evidence>
<gene>
    <name evidence="17" type="ORF">HRI_004041900</name>
</gene>
<keyword evidence="4 14" id="KW-0812">Transmembrane</keyword>
<dbReference type="InterPro" id="IPR008271">
    <property type="entry name" value="Ser/Thr_kinase_AS"/>
</dbReference>
<dbReference type="Gene3D" id="3.30.200.20">
    <property type="entry name" value="Phosphorylase Kinase, domain 1"/>
    <property type="match status" value="1"/>
</dbReference>
<evidence type="ECO:0000256" key="12">
    <source>
        <dbReference type="PROSITE-ProRule" id="PRU10141"/>
    </source>
</evidence>
<dbReference type="InterPro" id="IPR011009">
    <property type="entry name" value="Kinase-like_dom_sf"/>
</dbReference>
<proteinExistence type="predicted"/>
<evidence type="ECO:0000313" key="18">
    <source>
        <dbReference type="Proteomes" id="UP001165190"/>
    </source>
</evidence>
<dbReference type="PROSITE" id="PS50011">
    <property type="entry name" value="PROTEIN_KINASE_DOM"/>
    <property type="match status" value="1"/>
</dbReference>
<keyword evidence="2" id="KW-0723">Serine/threonine-protein kinase</keyword>
<feature type="transmembrane region" description="Helical" evidence="14">
    <location>
        <begin position="248"/>
        <end position="281"/>
    </location>
</feature>
<comment type="subcellular location">
    <subcellularLocation>
        <location evidence="1">Membrane</location>
        <topology evidence="1">Single-pass type I membrane protein</topology>
    </subcellularLocation>
</comment>
<dbReference type="GO" id="GO:0030247">
    <property type="term" value="F:polysaccharide binding"/>
    <property type="evidence" value="ECO:0007669"/>
    <property type="project" value="InterPro"/>
</dbReference>
<keyword evidence="8 12" id="KW-0067">ATP-binding</keyword>
<dbReference type="InterPro" id="IPR025287">
    <property type="entry name" value="WAK_GUB"/>
</dbReference>
<evidence type="ECO:0000256" key="15">
    <source>
        <dbReference type="SAM" id="SignalP"/>
    </source>
</evidence>
<evidence type="ECO:0000256" key="11">
    <source>
        <dbReference type="ARBA" id="ARBA00023180"/>
    </source>
</evidence>
<dbReference type="GO" id="GO:0005524">
    <property type="term" value="F:ATP binding"/>
    <property type="evidence" value="ECO:0007669"/>
    <property type="project" value="UniProtKB-UniRule"/>
</dbReference>
<evidence type="ECO:0000256" key="3">
    <source>
        <dbReference type="ARBA" id="ARBA00022679"/>
    </source>
</evidence>
<evidence type="ECO:0000256" key="9">
    <source>
        <dbReference type="ARBA" id="ARBA00022989"/>
    </source>
</evidence>
<comment type="caution">
    <text evidence="17">The sequence shown here is derived from an EMBL/GenBank/DDBJ whole genome shotgun (WGS) entry which is preliminary data.</text>
</comment>
<feature type="chain" id="PRO_5040841932" description="Protein kinase domain-containing protein" evidence="15">
    <location>
        <begin position="22"/>
        <end position="633"/>
    </location>
</feature>
<dbReference type="Pfam" id="PF13947">
    <property type="entry name" value="GUB_WAK_bind"/>
    <property type="match status" value="1"/>
</dbReference>
<keyword evidence="11" id="KW-0325">Glycoprotein</keyword>
<keyword evidence="7" id="KW-0418">Kinase</keyword>
<keyword evidence="6 12" id="KW-0547">Nucleotide-binding</keyword>
<dbReference type="SUPFAM" id="SSF56112">
    <property type="entry name" value="Protein kinase-like (PK-like)"/>
    <property type="match status" value="1"/>
</dbReference>
<dbReference type="EMBL" id="BSYR01000037">
    <property type="protein sequence ID" value="GMJ03727.1"/>
    <property type="molecule type" value="Genomic_DNA"/>
</dbReference>
<reference evidence="17" key="1">
    <citation type="submission" date="2023-05" db="EMBL/GenBank/DDBJ databases">
        <title>Genome and transcriptome analyses reveal genes involved in the formation of fine ridges on petal epidermal cells in Hibiscus trionum.</title>
        <authorList>
            <person name="Koshimizu S."/>
            <person name="Masuda S."/>
            <person name="Ishii T."/>
            <person name="Shirasu K."/>
            <person name="Hoshino A."/>
            <person name="Arita M."/>
        </authorList>
    </citation>
    <scope>NUCLEOTIDE SEQUENCE</scope>
    <source>
        <strain evidence="17">Hamamatsu line</strain>
    </source>
</reference>
<evidence type="ECO:0000256" key="7">
    <source>
        <dbReference type="ARBA" id="ARBA00022777"/>
    </source>
</evidence>
<dbReference type="Proteomes" id="UP001165190">
    <property type="component" value="Unassembled WGS sequence"/>
</dbReference>
<dbReference type="PROSITE" id="PS00107">
    <property type="entry name" value="PROTEIN_KINASE_ATP"/>
    <property type="match status" value="1"/>
</dbReference>
<feature type="domain" description="Protein kinase" evidence="16">
    <location>
        <begin position="319"/>
        <end position="593"/>
    </location>
</feature>
<dbReference type="PROSITE" id="PS00108">
    <property type="entry name" value="PROTEIN_KINASE_ST"/>
    <property type="match status" value="1"/>
</dbReference>
<dbReference type="PANTHER" id="PTHR27009">
    <property type="entry name" value="RUST RESISTANCE KINASE LR10-RELATED"/>
    <property type="match status" value="1"/>
</dbReference>
<keyword evidence="3" id="KW-0808">Transferase</keyword>
<evidence type="ECO:0000256" key="14">
    <source>
        <dbReference type="SAM" id="Phobius"/>
    </source>
</evidence>
<dbReference type="GO" id="GO:0016020">
    <property type="term" value="C:membrane"/>
    <property type="evidence" value="ECO:0007669"/>
    <property type="project" value="UniProtKB-SubCell"/>
</dbReference>
<dbReference type="InterPro" id="IPR017441">
    <property type="entry name" value="Protein_kinase_ATP_BS"/>
</dbReference>
<dbReference type="OrthoDB" id="544400at2759"/>
<evidence type="ECO:0000256" key="6">
    <source>
        <dbReference type="ARBA" id="ARBA00022741"/>
    </source>
</evidence>
<name>A0A9W7IWP5_HIBTR</name>
<dbReference type="Gene3D" id="1.10.510.10">
    <property type="entry name" value="Transferase(Phosphotransferase) domain 1"/>
    <property type="match status" value="1"/>
</dbReference>
<dbReference type="GO" id="GO:0004674">
    <property type="term" value="F:protein serine/threonine kinase activity"/>
    <property type="evidence" value="ECO:0007669"/>
    <property type="project" value="UniProtKB-KW"/>
</dbReference>
<dbReference type="Pfam" id="PF00069">
    <property type="entry name" value="Pkinase"/>
    <property type="match status" value="1"/>
</dbReference>
<keyword evidence="18" id="KW-1185">Reference proteome</keyword>
<evidence type="ECO:0000256" key="8">
    <source>
        <dbReference type="ARBA" id="ARBA00022840"/>
    </source>
</evidence>
<dbReference type="InterPro" id="IPR045874">
    <property type="entry name" value="LRK10/LRL21-25-like"/>
</dbReference>
<evidence type="ECO:0000256" key="13">
    <source>
        <dbReference type="SAM" id="MobiDB-lite"/>
    </source>
</evidence>
<feature type="region of interest" description="Disordered" evidence="13">
    <location>
        <begin position="609"/>
        <end position="633"/>
    </location>
</feature>
<evidence type="ECO:0000256" key="1">
    <source>
        <dbReference type="ARBA" id="ARBA00004479"/>
    </source>
</evidence>
<feature type="signal peptide" evidence="15">
    <location>
        <begin position="1"/>
        <end position="21"/>
    </location>
</feature>
<evidence type="ECO:0000259" key="16">
    <source>
        <dbReference type="PROSITE" id="PS50011"/>
    </source>
</evidence>
<keyword evidence="10 14" id="KW-0472">Membrane</keyword>
<sequence>MKKPSPLFCFLLFLFVNETESRKHPPECSSSCGDSLEIRYPFRLIDDPVTCGDHDFQLYCRDNKTMINFHAGLYYVKGISYDDHTIHLTDINFADGSCGLPYRSLSMGEIEMDDRYRSVNFSHSYTISYVRCSSNNTSNLVNESRVPCLNQNSSNVYVNVSWSRLTSYDVPTTCKVIAAVPAYYLEPLPLPEKTSYETVLKMQELGFQMRWSVECRDCRAKGPGCVYKSADTDFLYKCEAEYDYYAELVYIYTVLAAMGLAALIGFVRFILLPLVIFAFLLHKYLSTRNKNDCRENSSQIQKPFTQERFNYTDILSMSNNFKDKLGQGCFGTVYKGQLPGDCTIAVKKLETVKVGEEHFIDGVSRNGQIQHPNLVPILGFCSEGTKHVLVNQYMPNGSLDKYIYSDGGNPGLFSWEKLWEIVMGTGRGIEFLHRSEGGIVHLDIKPQNILLDGNFRPRISDFGLAKLFPKMHNFMPLYGRSETMGYMAPELMISRDFKAVSCKSDVYSFGMIMLEMACGRRHVDVDAINSSKVHFPAWVYELNERGDLEHENLTESDAVIARKLFVIGLWCTQTRPSDRPSMTRVLEMLQTNLNDVEMPLKPVLAQYLRETETEPESNSPKEVLLPETVERSS</sequence>
<keyword evidence="5 15" id="KW-0732">Signal</keyword>
<keyword evidence="9 14" id="KW-1133">Transmembrane helix</keyword>
<dbReference type="SMART" id="SM00220">
    <property type="entry name" value="S_TKc"/>
    <property type="match status" value="1"/>
</dbReference>
<dbReference type="InterPro" id="IPR000719">
    <property type="entry name" value="Prot_kinase_dom"/>
</dbReference>
<organism evidence="17 18">
    <name type="scientific">Hibiscus trionum</name>
    <name type="common">Flower of an hour</name>
    <dbReference type="NCBI Taxonomy" id="183268"/>
    <lineage>
        <taxon>Eukaryota</taxon>
        <taxon>Viridiplantae</taxon>
        <taxon>Streptophyta</taxon>
        <taxon>Embryophyta</taxon>
        <taxon>Tracheophyta</taxon>
        <taxon>Spermatophyta</taxon>
        <taxon>Magnoliopsida</taxon>
        <taxon>eudicotyledons</taxon>
        <taxon>Gunneridae</taxon>
        <taxon>Pentapetalae</taxon>
        <taxon>rosids</taxon>
        <taxon>malvids</taxon>
        <taxon>Malvales</taxon>
        <taxon>Malvaceae</taxon>
        <taxon>Malvoideae</taxon>
        <taxon>Hibiscus</taxon>
    </lineage>
</organism>